<dbReference type="InterPro" id="IPR010201">
    <property type="entry name" value="HflK"/>
</dbReference>
<dbReference type="InterPro" id="IPR036013">
    <property type="entry name" value="Band_7/SPFH_dom_sf"/>
</dbReference>
<comment type="subunit">
    <text evidence="6">HflC and HflK may interact to form a multimeric complex.</text>
</comment>
<evidence type="ECO:0000256" key="1">
    <source>
        <dbReference type="ARBA" id="ARBA00004370"/>
    </source>
</evidence>
<accession>A0A511Z454</accession>
<gene>
    <name evidence="9" type="ORF">SLU01_05460</name>
</gene>
<comment type="similarity">
    <text evidence="2 6">Belongs to the band 7/mec-2 family. HflK subfamily.</text>
</comment>
<dbReference type="SUPFAM" id="SSF117892">
    <property type="entry name" value="Band 7/SPFH domain"/>
    <property type="match status" value="1"/>
</dbReference>
<dbReference type="CDD" id="cd03404">
    <property type="entry name" value="SPFH_HflK"/>
    <property type="match status" value="1"/>
</dbReference>
<name>A0A511Z454_9BACL</name>
<evidence type="ECO:0000313" key="10">
    <source>
        <dbReference type="Proteomes" id="UP000321901"/>
    </source>
</evidence>
<dbReference type="SMART" id="SM00244">
    <property type="entry name" value="PHB"/>
    <property type="match status" value="1"/>
</dbReference>
<evidence type="ECO:0000256" key="2">
    <source>
        <dbReference type="ARBA" id="ARBA00006971"/>
    </source>
</evidence>
<evidence type="ECO:0000313" key="9">
    <source>
        <dbReference type="EMBL" id="GEN82234.1"/>
    </source>
</evidence>
<keyword evidence="5" id="KW-0472">Membrane</keyword>
<comment type="function">
    <text evidence="6">HflC and HflK could encode or regulate a protease.</text>
</comment>
<dbReference type="AlphaFoldDB" id="A0A511Z454"/>
<organism evidence="9 10">
    <name type="scientific">Sporosarcina luteola</name>
    <dbReference type="NCBI Taxonomy" id="582850"/>
    <lineage>
        <taxon>Bacteria</taxon>
        <taxon>Bacillati</taxon>
        <taxon>Bacillota</taxon>
        <taxon>Bacilli</taxon>
        <taxon>Bacillales</taxon>
        <taxon>Caryophanaceae</taxon>
        <taxon>Sporosarcina</taxon>
    </lineage>
</organism>
<evidence type="ECO:0000256" key="3">
    <source>
        <dbReference type="ARBA" id="ARBA00022692"/>
    </source>
</evidence>
<dbReference type="Pfam" id="PF01145">
    <property type="entry name" value="Band_7"/>
    <property type="match status" value="1"/>
</dbReference>
<dbReference type="OrthoDB" id="9779595at2"/>
<proteinExistence type="inferred from homology"/>
<dbReference type="Proteomes" id="UP000321901">
    <property type="component" value="Unassembled WGS sequence"/>
</dbReference>
<dbReference type="RefSeq" id="WP_147055082.1">
    <property type="nucleotide sequence ID" value="NZ_BJYL01000006.1"/>
</dbReference>
<dbReference type="PANTHER" id="PTHR43327">
    <property type="entry name" value="STOMATIN-LIKE PROTEIN 2, MITOCHONDRIAL"/>
    <property type="match status" value="1"/>
</dbReference>
<feature type="domain" description="Band 7" evidence="8">
    <location>
        <begin position="25"/>
        <end position="202"/>
    </location>
</feature>
<evidence type="ECO:0000256" key="7">
    <source>
        <dbReference type="SAM" id="MobiDB-lite"/>
    </source>
</evidence>
<dbReference type="InterPro" id="IPR050710">
    <property type="entry name" value="Band7/mec-2_domain"/>
</dbReference>
<keyword evidence="4" id="KW-1133">Transmembrane helix</keyword>
<protein>
    <recommendedName>
        <fullName evidence="6">Protein HflK</fullName>
    </recommendedName>
</protein>
<dbReference type="PANTHER" id="PTHR43327:SF2">
    <property type="entry name" value="MODULATOR OF FTSH PROTEASE HFLK"/>
    <property type="match status" value="1"/>
</dbReference>
<sequence>MSTRRASVAAGLIIAGILLIVIAFSTWYTVDESEQAVVITFGKADTPITESGLHFKLPWPIQHVEKLSKETFSLQFGYKQDASGELVSYDKETKMITGDEYIVLADLVVQWKITDPQKYLFNSQDPQEILHDATSASIRSVIGNSTIDAALTDGKAEIEGKTRELLTSLVATYDIGIAIQGVKLQDVELPNADVRASFTAVTDARETKNTKINEAKKYENKRKNEAIGEKDAIKSRSIGQKTARIEQALGDVALFNDLYAEYAKNKTITRQRLIIETLEQVLPKAKIYIMNDDGETVKYLPLQQLENQNQTPPPAEQKTEGGGN</sequence>
<comment type="caution">
    <text evidence="9">The sequence shown here is derived from an EMBL/GenBank/DDBJ whole genome shotgun (WGS) entry which is preliminary data.</text>
</comment>
<evidence type="ECO:0000256" key="4">
    <source>
        <dbReference type="ARBA" id="ARBA00022989"/>
    </source>
</evidence>
<dbReference type="EMBL" id="BJYL01000006">
    <property type="protein sequence ID" value="GEN82234.1"/>
    <property type="molecule type" value="Genomic_DNA"/>
</dbReference>
<comment type="subcellular location">
    <subcellularLocation>
        <location evidence="1 6">Membrane</location>
    </subcellularLocation>
</comment>
<dbReference type="Gene3D" id="3.30.479.30">
    <property type="entry name" value="Band 7 domain"/>
    <property type="match status" value="1"/>
</dbReference>
<evidence type="ECO:0000259" key="8">
    <source>
        <dbReference type="SMART" id="SM00244"/>
    </source>
</evidence>
<dbReference type="NCBIfam" id="TIGR01933">
    <property type="entry name" value="hflK"/>
    <property type="match status" value="1"/>
</dbReference>
<evidence type="ECO:0000256" key="6">
    <source>
        <dbReference type="RuleBase" id="RU364113"/>
    </source>
</evidence>
<reference evidence="9 10" key="1">
    <citation type="submission" date="2019-07" db="EMBL/GenBank/DDBJ databases">
        <title>Whole genome shotgun sequence of Sporosarcina luteola NBRC 105378.</title>
        <authorList>
            <person name="Hosoyama A."/>
            <person name="Uohara A."/>
            <person name="Ohji S."/>
            <person name="Ichikawa N."/>
        </authorList>
    </citation>
    <scope>NUCLEOTIDE SEQUENCE [LARGE SCALE GENOMIC DNA]</scope>
    <source>
        <strain evidence="9 10">NBRC 105378</strain>
    </source>
</reference>
<keyword evidence="10" id="KW-1185">Reference proteome</keyword>
<dbReference type="InterPro" id="IPR001107">
    <property type="entry name" value="Band_7"/>
</dbReference>
<dbReference type="GO" id="GO:0016020">
    <property type="term" value="C:membrane"/>
    <property type="evidence" value="ECO:0007669"/>
    <property type="project" value="UniProtKB-SubCell"/>
</dbReference>
<evidence type="ECO:0000256" key="5">
    <source>
        <dbReference type="ARBA" id="ARBA00023136"/>
    </source>
</evidence>
<feature type="region of interest" description="Disordered" evidence="7">
    <location>
        <begin position="305"/>
        <end position="324"/>
    </location>
</feature>
<keyword evidence="3" id="KW-0812">Transmembrane</keyword>